<keyword evidence="3" id="KW-1185">Reference proteome</keyword>
<evidence type="ECO:0000313" key="2">
    <source>
        <dbReference type="EMBL" id="MFF4217182.1"/>
    </source>
</evidence>
<evidence type="ECO:0000259" key="1">
    <source>
        <dbReference type="PROSITE" id="PS50222"/>
    </source>
</evidence>
<dbReference type="Pfam" id="PF13499">
    <property type="entry name" value="EF-hand_7"/>
    <property type="match status" value="2"/>
</dbReference>
<comment type="caution">
    <text evidence="2">The sequence shown here is derived from an EMBL/GenBank/DDBJ whole genome shotgun (WGS) entry which is preliminary data.</text>
</comment>
<dbReference type="Proteomes" id="UP001602123">
    <property type="component" value="Unassembled WGS sequence"/>
</dbReference>
<protein>
    <submittedName>
        <fullName evidence="2">EF-hand domain-containing protein</fullName>
    </submittedName>
</protein>
<proteinExistence type="predicted"/>
<dbReference type="InterPro" id="IPR011992">
    <property type="entry name" value="EF-hand-dom_pair"/>
</dbReference>
<dbReference type="RefSeq" id="WP_388626883.1">
    <property type="nucleotide sequence ID" value="NZ_JBIAUT010000003.1"/>
</dbReference>
<dbReference type="InterPro" id="IPR018247">
    <property type="entry name" value="EF_Hand_1_Ca_BS"/>
</dbReference>
<dbReference type="Gene3D" id="1.10.238.10">
    <property type="entry name" value="EF-hand"/>
    <property type="match status" value="1"/>
</dbReference>
<feature type="domain" description="EF-hand" evidence="1">
    <location>
        <begin position="63"/>
        <end position="98"/>
    </location>
</feature>
<accession>A0ABW6U1C6</accession>
<dbReference type="PANTHER" id="PTHR10827">
    <property type="entry name" value="RETICULOCALBIN"/>
    <property type="match status" value="1"/>
</dbReference>
<name>A0ABW6U1C6_9ACTN</name>
<dbReference type="EMBL" id="JBIAUT010000003">
    <property type="protein sequence ID" value="MFF4217182.1"/>
    <property type="molecule type" value="Genomic_DNA"/>
</dbReference>
<dbReference type="PROSITE" id="PS50222">
    <property type="entry name" value="EF_HAND_2"/>
    <property type="match status" value="2"/>
</dbReference>
<reference evidence="2 3" key="1">
    <citation type="submission" date="2024-10" db="EMBL/GenBank/DDBJ databases">
        <title>The Natural Products Discovery Center: Release of the First 8490 Sequenced Strains for Exploring Actinobacteria Biosynthetic Diversity.</title>
        <authorList>
            <person name="Kalkreuter E."/>
            <person name="Kautsar S.A."/>
            <person name="Yang D."/>
            <person name="Bader C.D."/>
            <person name="Teijaro C.N."/>
            <person name="Fluegel L."/>
            <person name="Davis C.M."/>
            <person name="Simpson J.R."/>
            <person name="Lauterbach L."/>
            <person name="Steele A.D."/>
            <person name="Gui C."/>
            <person name="Meng S."/>
            <person name="Li G."/>
            <person name="Viehrig K."/>
            <person name="Ye F."/>
            <person name="Su P."/>
            <person name="Kiefer A.F."/>
            <person name="Nichols A."/>
            <person name="Cepeda A.J."/>
            <person name="Yan W."/>
            <person name="Fan B."/>
            <person name="Jiang Y."/>
            <person name="Adhikari A."/>
            <person name="Zheng C.-J."/>
            <person name="Schuster L."/>
            <person name="Cowan T.M."/>
            <person name="Smanski M.J."/>
            <person name="Chevrette M.G."/>
            <person name="De Carvalho L.P.S."/>
            <person name="Shen B."/>
        </authorList>
    </citation>
    <scope>NUCLEOTIDE SEQUENCE [LARGE SCALE GENOMIC DNA]</scope>
    <source>
        <strain evidence="2 3">NPDC001650</strain>
    </source>
</reference>
<feature type="domain" description="EF-hand" evidence="1">
    <location>
        <begin position="100"/>
        <end position="135"/>
    </location>
</feature>
<gene>
    <name evidence="2" type="ORF">ACFYZM_13025</name>
</gene>
<dbReference type="CDD" id="cd00051">
    <property type="entry name" value="EFh"/>
    <property type="match status" value="1"/>
</dbReference>
<dbReference type="SMART" id="SM00054">
    <property type="entry name" value="EFh"/>
    <property type="match status" value="4"/>
</dbReference>
<dbReference type="InterPro" id="IPR002048">
    <property type="entry name" value="EF_hand_dom"/>
</dbReference>
<dbReference type="SUPFAM" id="SSF47473">
    <property type="entry name" value="EF-hand"/>
    <property type="match status" value="1"/>
</dbReference>
<evidence type="ECO:0000313" key="3">
    <source>
        <dbReference type="Proteomes" id="UP001602123"/>
    </source>
</evidence>
<dbReference type="PROSITE" id="PS00018">
    <property type="entry name" value="EF_HAND_1"/>
    <property type="match status" value="3"/>
</dbReference>
<sequence length="179" mass="18815">MSPTPTAAEAAAVAAAATTARERVFAMMDADGDGVIAAHDYLSRIDRTVRATERTEDDPLVVAARAEGRKAWGEMDANGDGKLTFDEYNAWVGADKFDNVCRFALGALFDLADADGDGALDKSEFTLLRTALNNPPGNAAAAFDALDADGDGRVGRDAYLASIRAYIVGDSSPMGEALY</sequence>
<dbReference type="PANTHER" id="PTHR10827:SF52">
    <property type="entry name" value="IP16409P"/>
    <property type="match status" value="1"/>
</dbReference>
<organism evidence="2 3">
    <name type="scientific">Streptomyces nondiastaticus</name>
    <dbReference type="NCBI Taxonomy" id="3154512"/>
    <lineage>
        <taxon>Bacteria</taxon>
        <taxon>Bacillati</taxon>
        <taxon>Actinomycetota</taxon>
        <taxon>Actinomycetes</taxon>
        <taxon>Kitasatosporales</taxon>
        <taxon>Streptomycetaceae</taxon>
        <taxon>Streptomyces</taxon>
    </lineage>
</organism>